<dbReference type="AlphaFoldDB" id="A0A1C3U1V5"/>
<sequence length="263" mass="28440">MKRRHILAATALAILGTFASHAQADALADIQARKKVLIALDLGSPPFGMIDANMQPYGSDVEVAKLLAEQLGQPLDIVQVTSPNRIPYLQTGKADMVIASLSVTDERKRVIDYSKPYGVIQSVIAAPAGQTIKTMADLKGKRIGTTRGSVNDKEVTKVNDGSEIVRYDDDATLVTALVSGQVDVMATSPQIMKAANERNPASKFEVKMVLKVFPYAIGIRKGEAALKQRLDKFVDENLATGKLNEIYKKYNGVDLPADIATLN</sequence>
<dbReference type="InterPro" id="IPR001638">
    <property type="entry name" value="Solute-binding_3/MltF_N"/>
</dbReference>
<evidence type="ECO:0000256" key="1">
    <source>
        <dbReference type="ARBA" id="ARBA00004418"/>
    </source>
</evidence>
<dbReference type="SMART" id="SM00062">
    <property type="entry name" value="PBPb"/>
    <property type="match status" value="1"/>
</dbReference>
<keyword evidence="2 3" id="KW-0732">Signal</keyword>
<protein>
    <submittedName>
        <fullName evidence="6">Amino acid ABC transporter substrate-binding protein, PAAT family</fullName>
    </submittedName>
</protein>
<dbReference type="OrthoDB" id="6192933at2"/>
<evidence type="ECO:0000259" key="5">
    <source>
        <dbReference type="SMART" id="SM00079"/>
    </source>
</evidence>
<dbReference type="EMBL" id="FMAG01000001">
    <property type="protein sequence ID" value="SCB09382.1"/>
    <property type="molecule type" value="Genomic_DNA"/>
</dbReference>
<dbReference type="GO" id="GO:0042597">
    <property type="term" value="C:periplasmic space"/>
    <property type="evidence" value="ECO:0007669"/>
    <property type="project" value="UniProtKB-SubCell"/>
</dbReference>
<evidence type="ECO:0000313" key="6">
    <source>
        <dbReference type="EMBL" id="SCB09382.1"/>
    </source>
</evidence>
<dbReference type="SMART" id="SM00079">
    <property type="entry name" value="PBPe"/>
    <property type="match status" value="1"/>
</dbReference>
<evidence type="ECO:0000259" key="4">
    <source>
        <dbReference type="SMART" id="SM00062"/>
    </source>
</evidence>
<dbReference type="Gene3D" id="3.40.190.10">
    <property type="entry name" value="Periplasmic binding protein-like II"/>
    <property type="match status" value="2"/>
</dbReference>
<feature type="chain" id="PRO_5008682634" evidence="3">
    <location>
        <begin position="23"/>
        <end position="263"/>
    </location>
</feature>
<organism evidence="6 7">
    <name type="scientific">Rhizobium multihospitium</name>
    <dbReference type="NCBI Taxonomy" id="410764"/>
    <lineage>
        <taxon>Bacteria</taxon>
        <taxon>Pseudomonadati</taxon>
        <taxon>Pseudomonadota</taxon>
        <taxon>Alphaproteobacteria</taxon>
        <taxon>Hyphomicrobiales</taxon>
        <taxon>Rhizobiaceae</taxon>
        <taxon>Rhizobium/Agrobacterium group</taxon>
        <taxon>Rhizobium</taxon>
    </lineage>
</organism>
<dbReference type="STRING" id="410764.GA0061103_1356"/>
<evidence type="ECO:0000256" key="3">
    <source>
        <dbReference type="SAM" id="SignalP"/>
    </source>
</evidence>
<keyword evidence="7" id="KW-1185">Reference proteome</keyword>
<dbReference type="Pfam" id="PF00497">
    <property type="entry name" value="SBP_bac_3"/>
    <property type="match status" value="1"/>
</dbReference>
<gene>
    <name evidence="6" type="ORF">GA0061103_1356</name>
</gene>
<feature type="domain" description="Ionotropic glutamate receptor C-terminal" evidence="5">
    <location>
        <begin position="36"/>
        <end position="252"/>
    </location>
</feature>
<feature type="signal peptide" evidence="3">
    <location>
        <begin position="1"/>
        <end position="22"/>
    </location>
</feature>
<evidence type="ECO:0000256" key="2">
    <source>
        <dbReference type="ARBA" id="ARBA00022729"/>
    </source>
</evidence>
<feature type="domain" description="Solute-binding protein family 3/N-terminal" evidence="4">
    <location>
        <begin position="35"/>
        <end position="254"/>
    </location>
</feature>
<dbReference type="SUPFAM" id="SSF53850">
    <property type="entry name" value="Periplasmic binding protein-like II"/>
    <property type="match status" value="1"/>
</dbReference>
<dbReference type="Proteomes" id="UP000199101">
    <property type="component" value="Unassembled WGS sequence"/>
</dbReference>
<dbReference type="PANTHER" id="PTHR35936:SF17">
    <property type="entry name" value="ARGININE-BINDING EXTRACELLULAR PROTEIN ARTP"/>
    <property type="match status" value="1"/>
</dbReference>
<proteinExistence type="predicted"/>
<accession>A0A1C3U1V5</accession>
<name>A0A1C3U1V5_9HYPH</name>
<comment type="subcellular location">
    <subcellularLocation>
        <location evidence="1">Periplasm</location>
    </subcellularLocation>
</comment>
<reference evidence="7" key="1">
    <citation type="submission" date="2016-08" db="EMBL/GenBank/DDBJ databases">
        <authorList>
            <person name="Varghese N."/>
            <person name="Submissions Spin"/>
        </authorList>
    </citation>
    <scope>NUCLEOTIDE SEQUENCE [LARGE SCALE GENOMIC DNA]</scope>
    <source>
        <strain evidence="7">HAMBI 2975</strain>
    </source>
</reference>
<dbReference type="PANTHER" id="PTHR35936">
    <property type="entry name" value="MEMBRANE-BOUND LYTIC MUREIN TRANSGLYCOSYLASE F"/>
    <property type="match status" value="1"/>
</dbReference>
<dbReference type="RefSeq" id="WP_092706468.1">
    <property type="nucleotide sequence ID" value="NZ_FMAG01000001.1"/>
</dbReference>
<dbReference type="GO" id="GO:0015276">
    <property type="term" value="F:ligand-gated monoatomic ion channel activity"/>
    <property type="evidence" value="ECO:0007669"/>
    <property type="project" value="InterPro"/>
</dbReference>
<dbReference type="InterPro" id="IPR001320">
    <property type="entry name" value="Iontro_rcpt_C"/>
</dbReference>
<evidence type="ECO:0000313" key="7">
    <source>
        <dbReference type="Proteomes" id="UP000199101"/>
    </source>
</evidence>
<dbReference type="GO" id="GO:0016020">
    <property type="term" value="C:membrane"/>
    <property type="evidence" value="ECO:0007669"/>
    <property type="project" value="InterPro"/>
</dbReference>